<keyword evidence="2" id="KW-0812">Transmembrane</keyword>
<protein>
    <submittedName>
        <fullName evidence="3">Uncharacterized protein</fullName>
    </submittedName>
</protein>
<keyword evidence="4" id="KW-1185">Reference proteome</keyword>
<gene>
    <name evidence="3" type="ORF">APHIGO_LOCUS9000</name>
</gene>
<reference evidence="3" key="2">
    <citation type="submission" date="2022-10" db="EMBL/GenBank/DDBJ databases">
        <authorList>
            <consortium name="ENA_rothamsted_submissions"/>
            <consortium name="culmorum"/>
            <person name="King R."/>
        </authorList>
    </citation>
    <scope>NUCLEOTIDE SEQUENCE</scope>
</reference>
<proteinExistence type="predicted"/>
<organism evidence="3 4">
    <name type="scientific">Aphis gossypii</name>
    <name type="common">Cotton aphid</name>
    <dbReference type="NCBI Taxonomy" id="80765"/>
    <lineage>
        <taxon>Eukaryota</taxon>
        <taxon>Metazoa</taxon>
        <taxon>Ecdysozoa</taxon>
        <taxon>Arthropoda</taxon>
        <taxon>Hexapoda</taxon>
        <taxon>Insecta</taxon>
        <taxon>Pterygota</taxon>
        <taxon>Neoptera</taxon>
        <taxon>Paraneoptera</taxon>
        <taxon>Hemiptera</taxon>
        <taxon>Sternorrhyncha</taxon>
        <taxon>Aphidomorpha</taxon>
        <taxon>Aphidoidea</taxon>
        <taxon>Aphididae</taxon>
        <taxon>Aphidini</taxon>
        <taxon>Aphis</taxon>
        <taxon>Aphis</taxon>
    </lineage>
</organism>
<keyword evidence="2" id="KW-0472">Membrane</keyword>
<keyword evidence="2" id="KW-1133">Transmembrane helix</keyword>
<evidence type="ECO:0000256" key="2">
    <source>
        <dbReference type="SAM" id="Phobius"/>
    </source>
</evidence>
<evidence type="ECO:0000313" key="3">
    <source>
        <dbReference type="EMBL" id="CAH1732519.1"/>
    </source>
</evidence>
<feature type="region of interest" description="Disordered" evidence="1">
    <location>
        <begin position="368"/>
        <end position="389"/>
    </location>
</feature>
<sequence>MEENSKVEFVTMNWCCYLLQIVVSLLAIIALKIIYFFIKRRYTKTLVVNQNPTEESETHASRENVLNGSSSESLNVELEKKCELLCQSDKNEEPSEVLCINDSESSKFIHTEDDLDLDYLLRDLINFDTTSEIVIGQPNPEKFMNKDDTVYNGYGSTEDEMPEFKHSKKFHDVLNTCIPNSDSRSTIISWKSCNKDIDYSESDYVNNLSSENQKIHQPLNLCIKDNKNETETNIKNTKTFFTDRKYKNTRDTRDILMINSEHSSVPIEDEQNILKVWNKLKKQYDILMNTKIHSSILYDKLKNLDCIYDKELRSLGLNVPEKLIYHLENIEYEQKHENRLEITKLSIINHNKFENKDNLENVKHELESEGCSDNTELSITNHNESENENNMDKIKSSLNEDELVLENNLETTELSDINQNEWENEDNLNNTELSDINQNEWENEDNLDNTELSITNHNESENENNMDKTKSSLNEDELMLENNLETTEMSSIIQGESIYEYNLESPQMSSLNNDKSISGIDSPIINCIHDYEVQGITDLNSTSSTEVTESLPSPIHQTINSIDDIRYVEDYNDISFFDPTLSDDAMNEAFIED</sequence>
<dbReference type="Proteomes" id="UP001154329">
    <property type="component" value="Chromosome 3"/>
</dbReference>
<evidence type="ECO:0000256" key="1">
    <source>
        <dbReference type="SAM" id="MobiDB-lite"/>
    </source>
</evidence>
<feature type="compositionally biased region" description="Polar residues" evidence="1">
    <location>
        <begin position="371"/>
        <end position="382"/>
    </location>
</feature>
<reference evidence="3" key="1">
    <citation type="submission" date="2022-02" db="EMBL/GenBank/DDBJ databases">
        <authorList>
            <person name="King R."/>
        </authorList>
    </citation>
    <scope>NUCLEOTIDE SEQUENCE</scope>
</reference>
<accession>A0A9P0JEF9</accession>
<evidence type="ECO:0000313" key="4">
    <source>
        <dbReference type="Proteomes" id="UP001154329"/>
    </source>
</evidence>
<dbReference type="EMBL" id="OU899036">
    <property type="protein sequence ID" value="CAH1732519.1"/>
    <property type="molecule type" value="Genomic_DNA"/>
</dbReference>
<name>A0A9P0JEF9_APHGO</name>
<feature type="transmembrane region" description="Helical" evidence="2">
    <location>
        <begin position="17"/>
        <end position="38"/>
    </location>
</feature>
<dbReference type="AlphaFoldDB" id="A0A9P0JEF9"/>